<keyword evidence="10" id="KW-0406">Ion transport</keyword>
<evidence type="ECO:0000256" key="7">
    <source>
        <dbReference type="ARBA" id="ARBA00022792"/>
    </source>
</evidence>
<gene>
    <name evidence="17" type="ORF">PPROV_000469600</name>
</gene>
<evidence type="ECO:0000256" key="14">
    <source>
        <dbReference type="ARBA" id="ARBA00036634"/>
    </source>
</evidence>
<organism evidence="17 18">
    <name type="scientific">Pycnococcus provasolii</name>
    <dbReference type="NCBI Taxonomy" id="41880"/>
    <lineage>
        <taxon>Eukaryota</taxon>
        <taxon>Viridiplantae</taxon>
        <taxon>Chlorophyta</taxon>
        <taxon>Pseudoscourfieldiophyceae</taxon>
        <taxon>Pseudoscourfieldiales</taxon>
        <taxon>Pycnococcaceae</taxon>
        <taxon>Pycnococcus</taxon>
    </lineage>
</organism>
<keyword evidence="8" id="KW-0106">Calcium</keyword>
<evidence type="ECO:0000256" key="13">
    <source>
        <dbReference type="ARBA" id="ARBA00023303"/>
    </source>
</evidence>
<feature type="transmembrane region" description="Helical" evidence="15">
    <location>
        <begin position="276"/>
        <end position="294"/>
    </location>
</feature>
<keyword evidence="18" id="KW-1185">Reference proteome</keyword>
<dbReference type="OrthoDB" id="278338at2759"/>
<evidence type="ECO:0000256" key="12">
    <source>
        <dbReference type="ARBA" id="ARBA00023136"/>
    </source>
</evidence>
<keyword evidence="3" id="KW-0813">Transport</keyword>
<keyword evidence="13" id="KW-0407">Ion channel</keyword>
<dbReference type="GO" id="GO:0036444">
    <property type="term" value="P:calcium import into the mitochondrion"/>
    <property type="evidence" value="ECO:0007669"/>
    <property type="project" value="TreeGrafter"/>
</dbReference>
<feature type="transmembrane region" description="Helical" evidence="15">
    <location>
        <begin position="244"/>
        <end position="264"/>
    </location>
</feature>
<dbReference type="Pfam" id="PF04678">
    <property type="entry name" value="MCU"/>
    <property type="match status" value="1"/>
</dbReference>
<dbReference type="GO" id="GO:0015292">
    <property type="term" value="F:uniporter activity"/>
    <property type="evidence" value="ECO:0007669"/>
    <property type="project" value="TreeGrafter"/>
</dbReference>
<sequence>MSSQARAGQLAARVLAGAQAAHFASLPRLTTAAGTVGASATTTTTSAYGGASLLRETGFTNAFLARGFAAKAGRAVAFRAGANATFLTTTSLASNSANAYANAGRGFASSSAKKEKENGGGKNENVDRTKELMRGAELTELHYTIANEEREVMPYKEFIKIVQPYVKHSEDVDADGLAKTLHRASVVIIYNDEVFTKPKDVALTIAAALPPPNADSDGDGVSDYDEIIKTKEEAETSAKRVSNLVLWTGFGLLTLQLTCFFRATFWELSWDVMEPLTYFVGGAQVMAAYLYYLFTREDFTFSGTSSLLERYIRDKKFKSRGIDAKKIEAFNAAVALEEKRRVARAAAKAVRLVR</sequence>
<dbReference type="PANTHER" id="PTHR13462">
    <property type="entry name" value="CALCIUM UNIPORTER PROTEIN, MITOCHONDRIAL"/>
    <property type="match status" value="1"/>
</dbReference>
<keyword evidence="11" id="KW-0496">Mitochondrion</keyword>
<evidence type="ECO:0000313" key="17">
    <source>
        <dbReference type="EMBL" id="GHP05949.1"/>
    </source>
</evidence>
<evidence type="ECO:0000256" key="8">
    <source>
        <dbReference type="ARBA" id="ARBA00022837"/>
    </source>
</evidence>
<evidence type="ECO:0000256" key="10">
    <source>
        <dbReference type="ARBA" id="ARBA00023065"/>
    </source>
</evidence>
<dbReference type="Proteomes" id="UP000660262">
    <property type="component" value="Unassembled WGS sequence"/>
</dbReference>
<feature type="domain" description="Calcium uniporter protein C-terminal" evidence="16">
    <location>
        <begin position="180"/>
        <end position="326"/>
    </location>
</feature>
<evidence type="ECO:0000256" key="9">
    <source>
        <dbReference type="ARBA" id="ARBA00022989"/>
    </source>
</evidence>
<reference evidence="17" key="1">
    <citation type="submission" date="2020-10" db="EMBL/GenBank/DDBJ databases">
        <title>Unveiling of a novel bifunctional photoreceptor, Dualchrome1, isolated from a cosmopolitan green alga.</title>
        <authorList>
            <person name="Suzuki S."/>
            <person name="Kawachi M."/>
        </authorList>
    </citation>
    <scope>NUCLEOTIDE SEQUENCE</scope>
    <source>
        <strain evidence="17">NIES 2893</strain>
    </source>
</reference>
<proteinExistence type="inferred from homology"/>
<evidence type="ECO:0000256" key="3">
    <source>
        <dbReference type="ARBA" id="ARBA00022448"/>
    </source>
</evidence>
<dbReference type="EMBL" id="BNJQ01000011">
    <property type="protein sequence ID" value="GHP05949.1"/>
    <property type="molecule type" value="Genomic_DNA"/>
</dbReference>
<keyword evidence="9 15" id="KW-1133">Transmembrane helix</keyword>
<evidence type="ECO:0000313" key="18">
    <source>
        <dbReference type="Proteomes" id="UP000660262"/>
    </source>
</evidence>
<dbReference type="GO" id="GO:0051560">
    <property type="term" value="P:mitochondrial calcium ion homeostasis"/>
    <property type="evidence" value="ECO:0007669"/>
    <property type="project" value="InterPro"/>
</dbReference>
<keyword evidence="6 15" id="KW-0812">Transmembrane</keyword>
<keyword evidence="7" id="KW-0999">Mitochondrion inner membrane</keyword>
<name>A0A830HKY3_9CHLO</name>
<evidence type="ECO:0000256" key="1">
    <source>
        <dbReference type="ARBA" id="ARBA00004448"/>
    </source>
</evidence>
<dbReference type="InterPro" id="IPR006769">
    <property type="entry name" value="MCU_C"/>
</dbReference>
<comment type="caution">
    <text evidence="17">The sequence shown here is derived from an EMBL/GenBank/DDBJ whole genome shotgun (WGS) entry which is preliminary data.</text>
</comment>
<dbReference type="AlphaFoldDB" id="A0A830HKY3"/>
<evidence type="ECO:0000256" key="5">
    <source>
        <dbReference type="ARBA" id="ARBA00022673"/>
    </source>
</evidence>
<keyword evidence="4" id="KW-0109">Calcium transport</keyword>
<evidence type="ECO:0000256" key="15">
    <source>
        <dbReference type="SAM" id="Phobius"/>
    </source>
</evidence>
<dbReference type="PANTHER" id="PTHR13462:SF10">
    <property type="entry name" value="CALCIUM UNIPORTER PROTEIN, MITOCHONDRIAL"/>
    <property type="match status" value="1"/>
</dbReference>
<comment type="catalytic activity">
    <reaction evidence="14">
        <text>Ca(2+)(in) = Ca(2+)(out)</text>
        <dbReference type="Rhea" id="RHEA:29671"/>
        <dbReference type="ChEBI" id="CHEBI:29108"/>
    </reaction>
</comment>
<evidence type="ECO:0000256" key="4">
    <source>
        <dbReference type="ARBA" id="ARBA00022568"/>
    </source>
</evidence>
<dbReference type="GO" id="GO:1990246">
    <property type="term" value="C:uniplex complex"/>
    <property type="evidence" value="ECO:0007669"/>
    <property type="project" value="TreeGrafter"/>
</dbReference>
<evidence type="ECO:0000256" key="2">
    <source>
        <dbReference type="ARBA" id="ARBA00005653"/>
    </source>
</evidence>
<dbReference type="GO" id="GO:0005262">
    <property type="term" value="F:calcium channel activity"/>
    <property type="evidence" value="ECO:0007669"/>
    <property type="project" value="UniProtKB-KW"/>
</dbReference>
<comment type="similarity">
    <text evidence="2">Belongs to the MCU (TC 1.A.77) family.</text>
</comment>
<evidence type="ECO:0000256" key="11">
    <source>
        <dbReference type="ARBA" id="ARBA00023128"/>
    </source>
</evidence>
<keyword evidence="5" id="KW-0107">Calcium channel</keyword>
<keyword evidence="12 15" id="KW-0472">Membrane</keyword>
<dbReference type="InterPro" id="IPR039055">
    <property type="entry name" value="MCU_fam"/>
</dbReference>
<protein>
    <recommendedName>
        <fullName evidence="16">Calcium uniporter protein C-terminal domain-containing protein</fullName>
    </recommendedName>
</protein>
<evidence type="ECO:0000256" key="6">
    <source>
        <dbReference type="ARBA" id="ARBA00022692"/>
    </source>
</evidence>
<comment type="subcellular location">
    <subcellularLocation>
        <location evidence="1">Mitochondrion inner membrane</location>
        <topology evidence="1">Multi-pass membrane protein</topology>
    </subcellularLocation>
</comment>
<evidence type="ECO:0000259" key="16">
    <source>
        <dbReference type="Pfam" id="PF04678"/>
    </source>
</evidence>
<accession>A0A830HKY3</accession>